<evidence type="ECO:0000313" key="2">
    <source>
        <dbReference type="EMBL" id="KAJ7372837.1"/>
    </source>
</evidence>
<accession>A0A9X0CQZ9</accession>
<reference evidence="2" key="1">
    <citation type="submission" date="2023-01" db="EMBL/GenBank/DDBJ databases">
        <title>Genome assembly of the deep-sea coral Lophelia pertusa.</title>
        <authorList>
            <person name="Herrera S."/>
            <person name="Cordes E."/>
        </authorList>
    </citation>
    <scope>NUCLEOTIDE SEQUENCE</scope>
    <source>
        <strain evidence="2">USNM1676648</strain>
        <tissue evidence="2">Polyp</tissue>
    </source>
</reference>
<name>A0A9X0CQZ9_9CNID</name>
<dbReference type="Proteomes" id="UP001163046">
    <property type="component" value="Unassembled WGS sequence"/>
</dbReference>
<proteinExistence type="predicted"/>
<dbReference type="AlphaFoldDB" id="A0A9X0CQZ9"/>
<feature type="region of interest" description="Disordered" evidence="1">
    <location>
        <begin position="104"/>
        <end position="162"/>
    </location>
</feature>
<evidence type="ECO:0000313" key="3">
    <source>
        <dbReference type="Proteomes" id="UP001163046"/>
    </source>
</evidence>
<dbReference type="EMBL" id="MU826834">
    <property type="protein sequence ID" value="KAJ7372837.1"/>
    <property type="molecule type" value="Genomic_DNA"/>
</dbReference>
<feature type="compositionally biased region" description="Acidic residues" evidence="1">
    <location>
        <begin position="117"/>
        <end position="162"/>
    </location>
</feature>
<evidence type="ECO:0000256" key="1">
    <source>
        <dbReference type="SAM" id="MobiDB-lite"/>
    </source>
</evidence>
<sequence>MLKTLSKEERHLQLELLKTKRMSSLQEKIKKVAKKRVKTPVIVESDDECELKPIHSSKPKAKGTKRVKNQFIDFECEEDIPEQRKELEIADEQEVDYVASDVEELKTDENENHSLADEPEEEQEQEEEEEGEEKNEEYGGDQVGDLEEEEEEEEEEEDEEVEEVLPCFLCKSDMKIVTKDGQQMLFCSAGTAICSPPFATPATFLALREMSKAVHPKFVHAKKGTPPRCHKHDVPMALSFCKSASEKFAHRPVFKCAVRSGKNPLTNKEDSSFVKCADGLFGDLSNLAKARNEYEIYQAQVAADKARAIRSKNLVVKSLKVQEAQDRLAGKKRKSTSDGHLASKNKVICKTPVNE</sequence>
<feature type="compositionally biased region" description="Basic and acidic residues" evidence="1">
    <location>
        <begin position="104"/>
        <end position="116"/>
    </location>
</feature>
<keyword evidence="3" id="KW-1185">Reference proteome</keyword>
<organism evidence="2 3">
    <name type="scientific">Desmophyllum pertusum</name>
    <dbReference type="NCBI Taxonomy" id="174260"/>
    <lineage>
        <taxon>Eukaryota</taxon>
        <taxon>Metazoa</taxon>
        <taxon>Cnidaria</taxon>
        <taxon>Anthozoa</taxon>
        <taxon>Hexacorallia</taxon>
        <taxon>Scleractinia</taxon>
        <taxon>Caryophylliina</taxon>
        <taxon>Caryophylliidae</taxon>
        <taxon>Desmophyllum</taxon>
    </lineage>
</organism>
<comment type="caution">
    <text evidence="2">The sequence shown here is derived from an EMBL/GenBank/DDBJ whole genome shotgun (WGS) entry which is preliminary data.</text>
</comment>
<gene>
    <name evidence="2" type="ORF">OS493_016760</name>
</gene>
<protein>
    <submittedName>
        <fullName evidence="2">Uncharacterized protein</fullName>
    </submittedName>
</protein>